<comment type="caution">
    <text evidence="3">The sequence shown here is derived from an EMBL/GenBank/DDBJ whole genome shotgun (WGS) entry which is preliminary data.</text>
</comment>
<dbReference type="SMART" id="SM00849">
    <property type="entry name" value="Lactamase_B"/>
    <property type="match status" value="1"/>
</dbReference>
<gene>
    <name evidence="3" type="ORF">ACFFHM_02330</name>
</gene>
<dbReference type="CDD" id="cd07716">
    <property type="entry name" value="RNaseZ_short-form-like_MBL-fold"/>
    <property type="match status" value="1"/>
</dbReference>
<dbReference type="InterPro" id="IPR001279">
    <property type="entry name" value="Metallo-B-lactamas"/>
</dbReference>
<dbReference type="SUPFAM" id="SSF56281">
    <property type="entry name" value="Metallo-hydrolase/oxidoreductase"/>
    <property type="match status" value="1"/>
</dbReference>
<protein>
    <submittedName>
        <fullName evidence="3">MBL fold metallo-hydrolase</fullName>
    </submittedName>
</protein>
<accession>A0ABV6K8Y7</accession>
<organism evidence="3 4">
    <name type="scientific">Halalkalibacter kiskunsagensis</name>
    <dbReference type="NCBI Taxonomy" id="1548599"/>
    <lineage>
        <taxon>Bacteria</taxon>
        <taxon>Bacillati</taxon>
        <taxon>Bacillota</taxon>
        <taxon>Bacilli</taxon>
        <taxon>Bacillales</taxon>
        <taxon>Bacillaceae</taxon>
        <taxon>Halalkalibacter</taxon>
    </lineage>
</organism>
<keyword evidence="1" id="KW-0862">Zinc</keyword>
<evidence type="ECO:0000313" key="4">
    <source>
        <dbReference type="Proteomes" id="UP001589838"/>
    </source>
</evidence>
<dbReference type="Proteomes" id="UP001589838">
    <property type="component" value="Unassembled WGS sequence"/>
</dbReference>
<keyword evidence="4" id="KW-1185">Reference proteome</keyword>
<dbReference type="Gene3D" id="3.60.15.10">
    <property type="entry name" value="Ribonuclease Z/Hydroxyacylglutathione hydrolase-like"/>
    <property type="match status" value="1"/>
</dbReference>
<evidence type="ECO:0000313" key="3">
    <source>
        <dbReference type="EMBL" id="MFC0469405.1"/>
    </source>
</evidence>
<dbReference type="Pfam" id="PF12706">
    <property type="entry name" value="Lactamase_B_2"/>
    <property type="match status" value="1"/>
</dbReference>
<reference evidence="3 4" key="1">
    <citation type="submission" date="2024-09" db="EMBL/GenBank/DDBJ databases">
        <authorList>
            <person name="Sun Q."/>
            <person name="Mori K."/>
        </authorList>
    </citation>
    <scope>NUCLEOTIDE SEQUENCE [LARGE SCALE GENOMIC DNA]</scope>
    <source>
        <strain evidence="3 4">NCAIM B.02610</strain>
    </source>
</reference>
<dbReference type="PANTHER" id="PTHR46018">
    <property type="entry name" value="ZINC PHOSPHODIESTERASE ELAC PROTEIN 1"/>
    <property type="match status" value="1"/>
</dbReference>
<evidence type="ECO:0000256" key="1">
    <source>
        <dbReference type="ARBA" id="ARBA00022833"/>
    </source>
</evidence>
<dbReference type="EMBL" id="JBHLUX010000005">
    <property type="protein sequence ID" value="MFC0469405.1"/>
    <property type="molecule type" value="Genomic_DNA"/>
</dbReference>
<evidence type="ECO:0000259" key="2">
    <source>
        <dbReference type="SMART" id="SM00849"/>
    </source>
</evidence>
<name>A0ABV6K8Y7_9BACI</name>
<proteinExistence type="predicted"/>
<dbReference type="PANTHER" id="PTHR46018:SF4">
    <property type="entry name" value="METALLO-HYDROLASE YHFI-RELATED"/>
    <property type="match status" value="1"/>
</dbReference>
<dbReference type="InterPro" id="IPR036866">
    <property type="entry name" value="RibonucZ/Hydroxyglut_hydro"/>
</dbReference>
<dbReference type="RefSeq" id="WP_335959438.1">
    <property type="nucleotide sequence ID" value="NZ_JAXBLX010000005.1"/>
</dbReference>
<feature type="domain" description="Metallo-beta-lactamase" evidence="2">
    <location>
        <begin position="18"/>
        <end position="211"/>
    </location>
</feature>
<sequence length="244" mass="27243">MRLTVIGYWHGYPEEGEATSGYLLEEGEWKLLLDCGSGVISSLQKYCDVTDLNGIVLSHYHHDHRADVGIYQYARIINQGLGKAMKNATIYGHRQDEQSFLKLGYKDLLTAQSYDDKKPINIGPFTFTFLQTHHPVPCYAMRIQAKDNTLVYTADSSYFPELADFAIEADLLIAECSGYEGDSIGQFGHMTSEDVGQLAKKAKPTQVLLSHLPHFGNHEQLRTEVAKHFSGTVRLASSGLQLNV</sequence>